<protein>
    <submittedName>
        <fullName evidence="4">Helix-turn-helix transcriptional regulator</fullName>
    </submittedName>
</protein>
<feature type="compositionally biased region" description="Basic and acidic residues" evidence="1">
    <location>
        <begin position="101"/>
        <end position="118"/>
    </location>
</feature>
<dbReference type="InterPro" id="IPR036388">
    <property type="entry name" value="WH-like_DNA-bd_sf"/>
</dbReference>
<evidence type="ECO:0000313" key="4">
    <source>
        <dbReference type="EMBL" id="MFA1611527.1"/>
    </source>
</evidence>
<keyword evidence="2" id="KW-0812">Transmembrane</keyword>
<evidence type="ECO:0000256" key="2">
    <source>
        <dbReference type="SAM" id="Phobius"/>
    </source>
</evidence>
<comment type="caution">
    <text evidence="4">The sequence shown here is derived from an EMBL/GenBank/DDBJ whole genome shotgun (WGS) entry which is preliminary data.</text>
</comment>
<organism evidence="4 5">
    <name type="scientific">Halobellus rubicundus</name>
    <dbReference type="NCBI Taxonomy" id="2996466"/>
    <lineage>
        <taxon>Archaea</taxon>
        <taxon>Methanobacteriati</taxon>
        <taxon>Methanobacteriota</taxon>
        <taxon>Stenosarchaea group</taxon>
        <taxon>Halobacteria</taxon>
        <taxon>Halobacteriales</taxon>
        <taxon>Haloferacaceae</taxon>
        <taxon>Halobellus</taxon>
    </lineage>
</organism>
<dbReference type="Proteomes" id="UP001570511">
    <property type="component" value="Unassembled WGS sequence"/>
</dbReference>
<keyword evidence="2" id="KW-0472">Membrane</keyword>
<dbReference type="EMBL" id="JBGNYA010000001">
    <property type="protein sequence ID" value="MFA1611527.1"/>
    <property type="molecule type" value="Genomic_DNA"/>
</dbReference>
<evidence type="ECO:0000256" key="1">
    <source>
        <dbReference type="SAM" id="MobiDB-lite"/>
    </source>
</evidence>
<reference evidence="4 5" key="1">
    <citation type="submission" date="2024-08" db="EMBL/GenBank/DDBJ databases">
        <title>Halobellus sp. MBLA0158 whole genome sequence.</title>
        <authorList>
            <person name="Hwang C.Y."/>
            <person name="Cho E.-S."/>
            <person name="Seo M.-J."/>
        </authorList>
    </citation>
    <scope>NUCLEOTIDE SEQUENCE [LARGE SCALE GENOMIC DNA]</scope>
    <source>
        <strain evidence="4 5">MBLA0158</strain>
    </source>
</reference>
<feature type="transmembrane region" description="Helical" evidence="2">
    <location>
        <begin position="55"/>
        <end position="74"/>
    </location>
</feature>
<name>A0ABD5MC93_9EURY</name>
<dbReference type="AlphaFoldDB" id="A0ABD5MC93"/>
<dbReference type="InterPro" id="IPR055767">
    <property type="entry name" value="DUF7343"/>
</dbReference>
<gene>
    <name evidence="4" type="ORF">OS889_11000</name>
</gene>
<feature type="domain" description="DUF7343" evidence="3">
    <location>
        <begin position="128"/>
        <end position="185"/>
    </location>
</feature>
<dbReference type="Pfam" id="PF24034">
    <property type="entry name" value="DUF7343"/>
    <property type="match status" value="1"/>
</dbReference>
<feature type="transmembrane region" description="Helical" evidence="2">
    <location>
        <begin position="9"/>
        <end position="28"/>
    </location>
</feature>
<keyword evidence="2" id="KW-1133">Transmembrane helix</keyword>
<sequence>MEALRDDRLIAATVFVVATLVLTVQFLTPSPVVVSVGDGGATTTELGSYYTREDAALLAIAACLFGAAGTYLFASLRSDPATGENEADAQPEPETSNPGSESERESESAREDTRRDEWAATADRLAGTEETVYRTVLEAEGELPQAEVVERTDLSKATVSRVLDSLERRDLVDRRRRGLGNVVRLR</sequence>
<evidence type="ECO:0000313" key="5">
    <source>
        <dbReference type="Proteomes" id="UP001570511"/>
    </source>
</evidence>
<dbReference type="Gene3D" id="1.10.10.10">
    <property type="entry name" value="Winged helix-like DNA-binding domain superfamily/Winged helix DNA-binding domain"/>
    <property type="match status" value="1"/>
</dbReference>
<accession>A0ABD5MC93</accession>
<dbReference type="RefSeq" id="WP_372389828.1">
    <property type="nucleotide sequence ID" value="NZ_JBGNYA010000001.1"/>
</dbReference>
<proteinExistence type="predicted"/>
<feature type="region of interest" description="Disordered" evidence="1">
    <location>
        <begin position="81"/>
        <end position="124"/>
    </location>
</feature>
<keyword evidence="5" id="KW-1185">Reference proteome</keyword>
<dbReference type="SUPFAM" id="SSF46785">
    <property type="entry name" value="Winged helix' DNA-binding domain"/>
    <property type="match status" value="1"/>
</dbReference>
<evidence type="ECO:0000259" key="3">
    <source>
        <dbReference type="Pfam" id="PF24034"/>
    </source>
</evidence>
<dbReference type="InterPro" id="IPR036390">
    <property type="entry name" value="WH_DNA-bd_sf"/>
</dbReference>